<reference evidence="2 3" key="1">
    <citation type="journal article" date="2022" name="Nat. Plants">
        <title>Genomes of leafy and leafless Platanthera orchids illuminate the evolution of mycoheterotrophy.</title>
        <authorList>
            <person name="Li M.H."/>
            <person name="Liu K.W."/>
            <person name="Li Z."/>
            <person name="Lu H.C."/>
            <person name="Ye Q.L."/>
            <person name="Zhang D."/>
            <person name="Wang J.Y."/>
            <person name="Li Y.F."/>
            <person name="Zhong Z.M."/>
            <person name="Liu X."/>
            <person name="Yu X."/>
            <person name="Liu D.K."/>
            <person name="Tu X.D."/>
            <person name="Liu B."/>
            <person name="Hao Y."/>
            <person name="Liao X.Y."/>
            <person name="Jiang Y.T."/>
            <person name="Sun W.H."/>
            <person name="Chen J."/>
            <person name="Chen Y.Q."/>
            <person name="Ai Y."/>
            <person name="Zhai J.W."/>
            <person name="Wu S.S."/>
            <person name="Zhou Z."/>
            <person name="Hsiao Y.Y."/>
            <person name="Wu W.L."/>
            <person name="Chen Y.Y."/>
            <person name="Lin Y.F."/>
            <person name="Hsu J.L."/>
            <person name="Li C.Y."/>
            <person name="Wang Z.W."/>
            <person name="Zhao X."/>
            <person name="Zhong W.Y."/>
            <person name="Ma X.K."/>
            <person name="Ma L."/>
            <person name="Huang J."/>
            <person name="Chen G.Z."/>
            <person name="Huang M.Z."/>
            <person name="Huang L."/>
            <person name="Peng D.H."/>
            <person name="Luo Y.B."/>
            <person name="Zou S.Q."/>
            <person name="Chen S.P."/>
            <person name="Lan S."/>
            <person name="Tsai W.C."/>
            <person name="Van de Peer Y."/>
            <person name="Liu Z.J."/>
        </authorList>
    </citation>
    <scope>NUCLEOTIDE SEQUENCE [LARGE SCALE GENOMIC DNA]</scope>
    <source>
        <strain evidence="2">Lor287</strain>
    </source>
</reference>
<gene>
    <name evidence="2" type="ORF">KSP39_PZI022941</name>
</gene>
<dbReference type="Proteomes" id="UP001418222">
    <property type="component" value="Unassembled WGS sequence"/>
</dbReference>
<proteinExistence type="predicted"/>
<feature type="region of interest" description="Disordered" evidence="1">
    <location>
        <begin position="251"/>
        <end position="307"/>
    </location>
</feature>
<sequence length="507" mass="56872">MDIFRQEIIAQELLFRSQVRELHRLYWTQKNMMNDIRTNGIKAHASEENNAFCESSLARKRGNAFGGNAGALLKNHPRFFGLRFPVAYDFIGGAETELSKSNGTFGNGCGVEVIELEDSMEAEYHEVNETFATEFRTPVPETLSLFESESSVIGNNKYCLPSGVHLEEEQDRRFFEHASSVGLGGDSRSAPVNILLSNKHVFRPLLIDLNMSNEEDECYHVQINDHLVNTASPSMNFSIDHQVLELDPTKSDKVSFTPKPDSANPASITSSTYDEDSVKLSQTISRDSADKPRNLEGSGGDVLSSHHSTAEVTKFCAEYTSNVMINNNECSSYEKSTEEPATLSTNDDSVITQLHSPKHEISYIGKSKEGGRDLTIAAAAEALVTISSGRSELENSREEELRCAEPQSSSDSFEFMAMQLSEVPDEDQILKGETTSLNNTRKGENGIRLRRGRRLRDFRKDILPGLVSLSRHEICEDLYSIGYSLRKNTPRNARRNWFLPTRSRRRF</sequence>
<dbReference type="Pfam" id="PF05904">
    <property type="entry name" value="DUF863"/>
    <property type="match status" value="1"/>
</dbReference>
<accession>A0AAP0AUT9</accession>
<dbReference type="InterPro" id="IPR008581">
    <property type="entry name" value="DUF863_pln"/>
</dbReference>
<evidence type="ECO:0000256" key="1">
    <source>
        <dbReference type="SAM" id="MobiDB-lite"/>
    </source>
</evidence>
<name>A0AAP0AUT9_9ASPA</name>
<dbReference type="AlphaFoldDB" id="A0AAP0AUT9"/>
<dbReference type="EMBL" id="JBBWWQ010000020">
    <property type="protein sequence ID" value="KAK8916068.1"/>
    <property type="molecule type" value="Genomic_DNA"/>
</dbReference>
<evidence type="ECO:0000313" key="3">
    <source>
        <dbReference type="Proteomes" id="UP001418222"/>
    </source>
</evidence>
<dbReference type="PANTHER" id="PTHR33167:SF43">
    <property type="entry name" value="PROTEIN WAVE"/>
    <property type="match status" value="1"/>
</dbReference>
<protein>
    <submittedName>
        <fullName evidence="2">Uncharacterized protein</fullName>
    </submittedName>
</protein>
<organism evidence="2 3">
    <name type="scientific">Platanthera zijinensis</name>
    <dbReference type="NCBI Taxonomy" id="2320716"/>
    <lineage>
        <taxon>Eukaryota</taxon>
        <taxon>Viridiplantae</taxon>
        <taxon>Streptophyta</taxon>
        <taxon>Embryophyta</taxon>
        <taxon>Tracheophyta</taxon>
        <taxon>Spermatophyta</taxon>
        <taxon>Magnoliopsida</taxon>
        <taxon>Liliopsida</taxon>
        <taxon>Asparagales</taxon>
        <taxon>Orchidaceae</taxon>
        <taxon>Orchidoideae</taxon>
        <taxon>Orchideae</taxon>
        <taxon>Orchidinae</taxon>
        <taxon>Platanthera</taxon>
    </lineage>
</organism>
<evidence type="ECO:0000313" key="2">
    <source>
        <dbReference type="EMBL" id="KAK8916068.1"/>
    </source>
</evidence>
<comment type="caution">
    <text evidence="2">The sequence shown here is derived from an EMBL/GenBank/DDBJ whole genome shotgun (WGS) entry which is preliminary data.</text>
</comment>
<keyword evidence="3" id="KW-1185">Reference proteome</keyword>
<dbReference type="PANTHER" id="PTHR33167">
    <property type="entry name" value="TRANSCRIPTION FACTOR, PUTATIVE (DUF863)-RELATED"/>
    <property type="match status" value="1"/>
</dbReference>